<organism evidence="2 3">
    <name type="scientific">Sandaracinus amylolyticus</name>
    <dbReference type="NCBI Taxonomy" id="927083"/>
    <lineage>
        <taxon>Bacteria</taxon>
        <taxon>Pseudomonadati</taxon>
        <taxon>Myxococcota</taxon>
        <taxon>Polyangia</taxon>
        <taxon>Polyangiales</taxon>
        <taxon>Sandaracinaceae</taxon>
        <taxon>Sandaracinus</taxon>
    </lineage>
</organism>
<protein>
    <submittedName>
        <fullName evidence="2">Uncharacterized protein</fullName>
    </submittedName>
</protein>
<sequence length="140" mass="14946">MHARALGAFGIVTIAVMLASSASALPPRGATSCDLTGEWIGDAVDDAGTRWTFPMHVQQEGATVRATIEWHGSNGHTGTERVRGTIDCASRAIELQTESIASEHLVPGVYHATASADFRSFAGRWEGPSAIPGRFTVRRR</sequence>
<evidence type="ECO:0000256" key="1">
    <source>
        <dbReference type="SAM" id="SignalP"/>
    </source>
</evidence>
<dbReference type="OrthoDB" id="3514174at2"/>
<dbReference type="Proteomes" id="UP000034883">
    <property type="component" value="Chromosome"/>
</dbReference>
<dbReference type="EMBL" id="CP011125">
    <property type="protein sequence ID" value="AKF10085.1"/>
    <property type="molecule type" value="Genomic_DNA"/>
</dbReference>
<gene>
    <name evidence="2" type="ORF">DB32_007234</name>
</gene>
<keyword evidence="1" id="KW-0732">Signal</keyword>
<evidence type="ECO:0000313" key="3">
    <source>
        <dbReference type="Proteomes" id="UP000034883"/>
    </source>
</evidence>
<dbReference type="KEGG" id="samy:DB32_007234"/>
<keyword evidence="3" id="KW-1185">Reference proteome</keyword>
<reference evidence="2 3" key="1">
    <citation type="submission" date="2015-03" db="EMBL/GenBank/DDBJ databases">
        <title>Genome assembly of Sandaracinus amylolyticus DSM 53668.</title>
        <authorList>
            <person name="Sharma G."/>
            <person name="Subramanian S."/>
        </authorList>
    </citation>
    <scope>NUCLEOTIDE SEQUENCE [LARGE SCALE GENOMIC DNA]</scope>
    <source>
        <strain evidence="2 3">DSM 53668</strain>
    </source>
</reference>
<dbReference type="RefSeq" id="WP_053237080.1">
    <property type="nucleotide sequence ID" value="NZ_CP011125.1"/>
</dbReference>
<dbReference type="AlphaFoldDB" id="A0A0F6YLN5"/>
<proteinExistence type="predicted"/>
<feature type="signal peptide" evidence="1">
    <location>
        <begin position="1"/>
        <end position="24"/>
    </location>
</feature>
<feature type="chain" id="PRO_5002513021" evidence="1">
    <location>
        <begin position="25"/>
        <end position="140"/>
    </location>
</feature>
<evidence type="ECO:0000313" key="2">
    <source>
        <dbReference type="EMBL" id="AKF10085.1"/>
    </source>
</evidence>
<accession>A0A0F6YLN5</accession>
<name>A0A0F6YLN5_9BACT</name>